<accession>A0A011PQ26</accession>
<dbReference type="Gene3D" id="3.20.20.370">
    <property type="entry name" value="Glycoside hydrolase/deacetylase"/>
    <property type="match status" value="1"/>
</dbReference>
<evidence type="ECO:0000313" key="3">
    <source>
        <dbReference type="Proteomes" id="UP000021816"/>
    </source>
</evidence>
<protein>
    <submittedName>
        <fullName evidence="2">Putative 4-deoxy-4-formamido-L-arabinose-phosphoundecaprenol deformylase ArnD</fullName>
        <ecNumber evidence="2">3.5.1.-</ecNumber>
    </submittedName>
</protein>
<keyword evidence="2" id="KW-0378">Hydrolase</keyword>
<dbReference type="InterPro" id="IPR002509">
    <property type="entry name" value="NODB_dom"/>
</dbReference>
<reference evidence="2 3" key="1">
    <citation type="submission" date="2014-02" db="EMBL/GenBank/DDBJ databases">
        <title>Expanding our view of genomic diversity in Candidatus Accumulibacter clades.</title>
        <authorList>
            <person name="Skennerton C.T."/>
            <person name="Barr J.J."/>
            <person name="Slater F.R."/>
            <person name="Bond P.L."/>
            <person name="Tyson G.W."/>
        </authorList>
    </citation>
    <scope>NUCLEOTIDE SEQUENCE [LARGE SCALE GENOMIC DNA]</scope>
    <source>
        <strain evidence="3">BA-92</strain>
    </source>
</reference>
<dbReference type="PROSITE" id="PS51677">
    <property type="entry name" value="NODB"/>
    <property type="match status" value="1"/>
</dbReference>
<dbReference type="EC" id="3.5.1.-" evidence="2"/>
<dbReference type="EMBL" id="JEMX01000060">
    <property type="protein sequence ID" value="EXI79112.1"/>
    <property type="molecule type" value="Genomic_DNA"/>
</dbReference>
<proteinExistence type="predicted"/>
<dbReference type="PATRIC" id="fig|1454003.3.peg.2559"/>
<dbReference type="SUPFAM" id="SSF88713">
    <property type="entry name" value="Glycoside hydrolase/deacetylase"/>
    <property type="match status" value="1"/>
</dbReference>
<dbReference type="AlphaFoldDB" id="A0A011PQ26"/>
<dbReference type="InterPro" id="IPR011330">
    <property type="entry name" value="Glyco_hydro/deAcase_b/a-brl"/>
</dbReference>
<dbReference type="GO" id="GO:0005975">
    <property type="term" value="P:carbohydrate metabolic process"/>
    <property type="evidence" value="ECO:0007669"/>
    <property type="project" value="InterPro"/>
</dbReference>
<gene>
    <name evidence="2" type="primary">arnD</name>
    <name evidence="2" type="ORF">AW10_02508</name>
</gene>
<dbReference type="GO" id="GO:0016810">
    <property type="term" value="F:hydrolase activity, acting on carbon-nitrogen (but not peptide) bonds"/>
    <property type="evidence" value="ECO:0007669"/>
    <property type="project" value="InterPro"/>
</dbReference>
<feature type="domain" description="NodB homology" evidence="1">
    <location>
        <begin position="2"/>
        <end position="263"/>
    </location>
</feature>
<name>A0A011PQ26_9PROT</name>
<comment type="caution">
    <text evidence="2">The sequence shown here is derived from an EMBL/GenBank/DDBJ whole genome shotgun (WGS) entry which is preliminary data.</text>
</comment>
<organism evidence="2 3">
    <name type="scientific">Candidatus Accumulibacter appositus</name>
    <dbReference type="NCBI Taxonomy" id="1454003"/>
    <lineage>
        <taxon>Bacteria</taxon>
        <taxon>Pseudomonadati</taxon>
        <taxon>Pseudomonadota</taxon>
        <taxon>Betaproteobacteria</taxon>
        <taxon>Candidatus Accumulibacter</taxon>
    </lineage>
</organism>
<evidence type="ECO:0000259" key="1">
    <source>
        <dbReference type="PROSITE" id="PS51677"/>
    </source>
</evidence>
<sequence length="307" mass="34506">MPSLVLKIDVDTYRGTLIGVPRLVELLLRHRANATFLFSLGPDHTGRAIKRVFRPGFMKKVSRTSVLSHYCFKTLMYGTLLPGPDIGRCCAGILRSVREAGFETGIHCWDHIRWQDGVRHADARWTQREFELAAKRYTEIFAERASVHGAAGWQMNPQALRLTQRLGFSHSSDCRGKHPFMPVWNAEIVNCPQLPTTLPTLDELIGVDGLDENNVHERLLALTRDAPANGHVFTLHAELEGMKLLPAFEKLLLGWQEQGYQLSTLRELAAGLDPDQLPRHEILWGSVPGRSGELLLQGEEFLSEISS</sequence>
<evidence type="ECO:0000313" key="2">
    <source>
        <dbReference type="EMBL" id="EXI79112.1"/>
    </source>
</evidence>
<dbReference type="STRING" id="1454003.AW10_02508"/>
<dbReference type="Proteomes" id="UP000021816">
    <property type="component" value="Unassembled WGS sequence"/>
</dbReference>